<gene>
    <name evidence="2" type="primary">ridA_1</name>
    <name evidence="2" type="ORF">NCTC12026_00204</name>
</gene>
<dbReference type="PANTHER" id="PTHR11803:SF39">
    <property type="entry name" value="2-IMINOBUTANOATE_2-IMINOPROPANOATE DEAMINASE"/>
    <property type="match status" value="1"/>
</dbReference>
<keyword evidence="2" id="KW-0378">Hydrolase</keyword>
<sequence length="125" mass="13707">MIISTTNAPKAIGPYSQARQVGNTVYISGCCPFHHEDGSIVGTDITEQTHQVMKNLQAIVEAAGLTMNDIVKTTCFISDMNNFVTFNGIYQSYFSEGIYPARSCVEVSRLPKDVLIEVEAVVVKQ</sequence>
<dbReference type="Gene3D" id="3.30.1330.40">
    <property type="entry name" value="RutC-like"/>
    <property type="match status" value="1"/>
</dbReference>
<dbReference type="FunFam" id="3.30.1330.40:FF:000001">
    <property type="entry name" value="L-PSP family endoribonuclease"/>
    <property type="match status" value="1"/>
</dbReference>
<dbReference type="SUPFAM" id="SSF55298">
    <property type="entry name" value="YjgF-like"/>
    <property type="match status" value="1"/>
</dbReference>
<dbReference type="EC" id="3.5.4.-" evidence="2"/>
<reference evidence="2 3" key="1">
    <citation type="submission" date="2018-06" db="EMBL/GenBank/DDBJ databases">
        <authorList>
            <consortium name="Pathogen Informatics"/>
            <person name="Doyle S."/>
        </authorList>
    </citation>
    <scope>NUCLEOTIDE SEQUENCE [LARGE SCALE GENOMIC DNA]</scope>
    <source>
        <strain evidence="2 3">NCTC12026</strain>
    </source>
</reference>
<name>A0A379FZU2_9GAMM</name>
<dbReference type="AlphaFoldDB" id="A0A379FZU2"/>
<dbReference type="PANTHER" id="PTHR11803">
    <property type="entry name" value="2-IMINOBUTANOATE/2-IMINOPROPANOATE DEAMINASE RIDA"/>
    <property type="match status" value="1"/>
</dbReference>
<dbReference type="GO" id="GO:0005829">
    <property type="term" value="C:cytosol"/>
    <property type="evidence" value="ECO:0007669"/>
    <property type="project" value="TreeGrafter"/>
</dbReference>
<dbReference type="InterPro" id="IPR006056">
    <property type="entry name" value="RidA"/>
</dbReference>
<dbReference type="Pfam" id="PF01042">
    <property type="entry name" value="Ribonuc_L-PSP"/>
    <property type="match status" value="1"/>
</dbReference>
<evidence type="ECO:0000256" key="1">
    <source>
        <dbReference type="ARBA" id="ARBA00010552"/>
    </source>
</evidence>
<dbReference type="GeneID" id="93419566"/>
<protein>
    <submittedName>
        <fullName evidence="2">Enamine/imine deaminase</fullName>
        <ecNumber evidence="2">3.5.4.-</ecNumber>
    </submittedName>
</protein>
<comment type="similarity">
    <text evidence="1">Belongs to the RutC family.</text>
</comment>
<dbReference type="CDD" id="cd00448">
    <property type="entry name" value="YjgF_YER057c_UK114_family"/>
    <property type="match status" value="1"/>
</dbReference>
<dbReference type="EMBL" id="UGUA01000002">
    <property type="protein sequence ID" value="SUC33883.1"/>
    <property type="molecule type" value="Genomic_DNA"/>
</dbReference>
<dbReference type="InterPro" id="IPR035959">
    <property type="entry name" value="RutC-like_sf"/>
</dbReference>
<proteinExistence type="inferred from homology"/>
<dbReference type="OrthoDB" id="9803101at2"/>
<dbReference type="InterPro" id="IPR006175">
    <property type="entry name" value="YjgF/YER057c/UK114"/>
</dbReference>
<accession>A0A379FZU2</accession>
<dbReference type="GO" id="GO:0019239">
    <property type="term" value="F:deaminase activity"/>
    <property type="evidence" value="ECO:0007669"/>
    <property type="project" value="TreeGrafter"/>
</dbReference>
<evidence type="ECO:0000313" key="3">
    <source>
        <dbReference type="Proteomes" id="UP000255129"/>
    </source>
</evidence>
<evidence type="ECO:0000313" key="2">
    <source>
        <dbReference type="EMBL" id="SUC33883.1"/>
    </source>
</evidence>
<dbReference type="NCBIfam" id="TIGR00004">
    <property type="entry name" value="Rid family detoxifying hydrolase"/>
    <property type="match status" value="1"/>
</dbReference>
<dbReference type="Proteomes" id="UP000255129">
    <property type="component" value="Unassembled WGS sequence"/>
</dbReference>
<dbReference type="RefSeq" id="WP_006816133.1">
    <property type="nucleotide sequence ID" value="NZ_AP018946.1"/>
</dbReference>
<organism evidence="2 3">
    <name type="scientific">Providencia rustigianii</name>
    <dbReference type="NCBI Taxonomy" id="158850"/>
    <lineage>
        <taxon>Bacteria</taxon>
        <taxon>Pseudomonadati</taxon>
        <taxon>Pseudomonadota</taxon>
        <taxon>Gammaproteobacteria</taxon>
        <taxon>Enterobacterales</taxon>
        <taxon>Morganellaceae</taxon>
        <taxon>Providencia</taxon>
    </lineage>
</organism>